<proteinExistence type="predicted"/>
<feature type="transmembrane region" description="Helical" evidence="1">
    <location>
        <begin position="6"/>
        <end position="27"/>
    </location>
</feature>
<gene>
    <name evidence="2" type="primary">jg7890</name>
    <name evidence="2" type="ORF">PAEG_LOCUS11422</name>
</gene>
<protein>
    <submittedName>
        <fullName evidence="2">Jg7890 protein</fullName>
    </submittedName>
</protein>
<reference evidence="2" key="1">
    <citation type="submission" date="2022-03" db="EMBL/GenBank/DDBJ databases">
        <authorList>
            <person name="Lindestad O."/>
        </authorList>
    </citation>
    <scope>NUCLEOTIDE SEQUENCE</scope>
</reference>
<name>A0A8S4RA85_9NEOP</name>
<keyword evidence="3" id="KW-1185">Reference proteome</keyword>
<sequence length="104" mass="12125">MELLGFVVHLCFYPLVDPITISLNFVISREYCFNRNMRIIILSLTLLFCSVHITHAYEDQTPEDDDFAEFEQFEVDDEVTDGGNVPNIFLTHTHTGFYKLLIYV</sequence>
<keyword evidence="1" id="KW-0812">Transmembrane</keyword>
<organism evidence="2 3">
    <name type="scientific">Pararge aegeria aegeria</name>
    <dbReference type="NCBI Taxonomy" id="348720"/>
    <lineage>
        <taxon>Eukaryota</taxon>
        <taxon>Metazoa</taxon>
        <taxon>Ecdysozoa</taxon>
        <taxon>Arthropoda</taxon>
        <taxon>Hexapoda</taxon>
        <taxon>Insecta</taxon>
        <taxon>Pterygota</taxon>
        <taxon>Neoptera</taxon>
        <taxon>Endopterygota</taxon>
        <taxon>Lepidoptera</taxon>
        <taxon>Glossata</taxon>
        <taxon>Ditrysia</taxon>
        <taxon>Papilionoidea</taxon>
        <taxon>Nymphalidae</taxon>
        <taxon>Satyrinae</taxon>
        <taxon>Satyrini</taxon>
        <taxon>Parargina</taxon>
        <taxon>Pararge</taxon>
    </lineage>
</organism>
<evidence type="ECO:0000313" key="2">
    <source>
        <dbReference type="EMBL" id="CAH2233451.1"/>
    </source>
</evidence>
<evidence type="ECO:0000313" key="3">
    <source>
        <dbReference type="Proteomes" id="UP000838756"/>
    </source>
</evidence>
<keyword evidence="1" id="KW-1133">Transmembrane helix</keyword>
<accession>A0A8S4RA85</accession>
<dbReference type="Proteomes" id="UP000838756">
    <property type="component" value="Unassembled WGS sequence"/>
</dbReference>
<keyword evidence="1" id="KW-0472">Membrane</keyword>
<dbReference type="AlphaFoldDB" id="A0A8S4RA85"/>
<dbReference type="EMBL" id="CAKXAJ010024966">
    <property type="protein sequence ID" value="CAH2233451.1"/>
    <property type="molecule type" value="Genomic_DNA"/>
</dbReference>
<evidence type="ECO:0000256" key="1">
    <source>
        <dbReference type="SAM" id="Phobius"/>
    </source>
</evidence>
<feature type="non-terminal residue" evidence="2">
    <location>
        <position position="1"/>
    </location>
</feature>
<comment type="caution">
    <text evidence="2">The sequence shown here is derived from an EMBL/GenBank/DDBJ whole genome shotgun (WGS) entry which is preliminary data.</text>
</comment>
<feature type="transmembrane region" description="Helical" evidence="1">
    <location>
        <begin position="39"/>
        <end position="57"/>
    </location>
</feature>